<dbReference type="PROSITE" id="PS01188">
    <property type="entry name" value="ELO"/>
    <property type="match status" value="2"/>
</dbReference>
<dbReference type="GO" id="GO:0019367">
    <property type="term" value="P:fatty acid elongation, saturated fatty acid"/>
    <property type="evidence" value="ECO:0007669"/>
    <property type="project" value="TreeGrafter"/>
</dbReference>
<keyword evidence="3 10" id="KW-0808">Transferase</keyword>
<dbReference type="Pfam" id="PF01151">
    <property type="entry name" value="ELO"/>
    <property type="match status" value="2"/>
</dbReference>
<evidence type="ECO:0000256" key="6">
    <source>
        <dbReference type="ARBA" id="ARBA00022989"/>
    </source>
</evidence>
<dbReference type="GO" id="GO:0034626">
    <property type="term" value="P:fatty acid elongation, polyunsaturated fatty acid"/>
    <property type="evidence" value="ECO:0007669"/>
    <property type="project" value="TreeGrafter"/>
</dbReference>
<proteinExistence type="inferred from homology"/>
<evidence type="ECO:0000256" key="5">
    <source>
        <dbReference type="ARBA" id="ARBA00022832"/>
    </source>
</evidence>
<dbReference type="AlphaFoldDB" id="A0A5E4Q527"/>
<dbReference type="PANTHER" id="PTHR11157">
    <property type="entry name" value="FATTY ACID ACYL TRANSFERASE-RELATED"/>
    <property type="match status" value="1"/>
</dbReference>
<dbReference type="GO" id="GO:0009922">
    <property type="term" value="F:fatty acid elongase activity"/>
    <property type="evidence" value="ECO:0007669"/>
    <property type="project" value="UniProtKB-EC"/>
</dbReference>
<dbReference type="GO" id="GO:0005789">
    <property type="term" value="C:endoplasmic reticulum membrane"/>
    <property type="evidence" value="ECO:0007669"/>
    <property type="project" value="TreeGrafter"/>
</dbReference>
<evidence type="ECO:0000256" key="2">
    <source>
        <dbReference type="ARBA" id="ARBA00022516"/>
    </source>
</evidence>
<dbReference type="Proteomes" id="UP000324832">
    <property type="component" value="Unassembled WGS sequence"/>
</dbReference>
<feature type="transmembrane region" description="Helical" evidence="10">
    <location>
        <begin position="439"/>
        <end position="456"/>
    </location>
</feature>
<feature type="transmembrane region" description="Helical" evidence="10">
    <location>
        <begin position="41"/>
        <end position="61"/>
    </location>
</feature>
<feature type="transmembrane region" description="Helical" evidence="10">
    <location>
        <begin position="93"/>
        <end position="112"/>
    </location>
</feature>
<comment type="similarity">
    <text evidence="10">Belongs to the ELO family.</text>
</comment>
<evidence type="ECO:0000313" key="12">
    <source>
        <dbReference type="Proteomes" id="UP000324832"/>
    </source>
</evidence>
<feature type="transmembrane region" description="Helical" evidence="10">
    <location>
        <begin position="206"/>
        <end position="227"/>
    </location>
</feature>
<comment type="catalytic activity">
    <reaction evidence="10">
        <text>a very-long-chain acyl-CoA + malonyl-CoA + H(+) = a very-long-chain 3-oxoacyl-CoA + CO2 + CoA</text>
        <dbReference type="Rhea" id="RHEA:32727"/>
        <dbReference type="ChEBI" id="CHEBI:15378"/>
        <dbReference type="ChEBI" id="CHEBI:16526"/>
        <dbReference type="ChEBI" id="CHEBI:57287"/>
        <dbReference type="ChEBI" id="CHEBI:57384"/>
        <dbReference type="ChEBI" id="CHEBI:90725"/>
        <dbReference type="ChEBI" id="CHEBI:90736"/>
        <dbReference type="EC" id="2.3.1.199"/>
    </reaction>
</comment>
<evidence type="ECO:0000256" key="8">
    <source>
        <dbReference type="ARBA" id="ARBA00023136"/>
    </source>
</evidence>
<sequence length="583" mass="67811">MNSILLLQIDSKYGLSLLVLYFMFVFKWGPKWIKKREPFNLNTVLICYNAFQVAACGYLFVNGLDIWIRKYKYICQPVDSSDSPDAIKMAKLVHLYFLLKCLDLLDTVFFVLRKKITHITFLHVYHHAGMVALVWAAITYYPGGHGTMVGLINSFVHIIMYSYYLLTVLIPSLKGSIWWKKYLQFFHNVLHFGTIVFIPNCGYPNWIAGVFLPQNIFMLILFLDFYVKTYVRKPKQPSNRMENKQDLNEKPSPVTEFQELKKYNLSMKYLFSKERSKMSYLAKIDKYLDSLKIGKSAIVDSWFMMSSPLPILGVVFKLNLFKDGIIYAGCRYPSNTQNPLLLDLGWWYFFAKFTELLDSVFFVLKKKNSQLTFLHVYHHVVMALYSWSYLKFAAGGEGAVLALLNSAVHVVMYSYYLLSGLGPKYQKYLWWKKYVTKMQLGQFILMLLYCACTHYSPRCQYAPGFTYFISANVVIFLFLFLNFYSKSYRRKNGTKCQEYETTCTNSTNNNHTNKLNGTKQKCEKFENGFCTPNCLVDNDFDNVAHEVTKACGDYIKNGKVYLTRRSAKAAYGPDFNYESIIAK</sequence>
<evidence type="ECO:0000256" key="4">
    <source>
        <dbReference type="ARBA" id="ARBA00022692"/>
    </source>
</evidence>
<evidence type="ECO:0000256" key="1">
    <source>
        <dbReference type="ARBA" id="ARBA00004141"/>
    </source>
</evidence>
<dbReference type="PANTHER" id="PTHR11157:SF21">
    <property type="entry name" value="ELONGATION OF VERY LONG CHAIN FATTY ACIDS PROTEIN"/>
    <property type="match status" value="1"/>
</dbReference>
<dbReference type="GO" id="GO:0034625">
    <property type="term" value="P:fatty acid elongation, monounsaturated fatty acid"/>
    <property type="evidence" value="ECO:0007669"/>
    <property type="project" value="TreeGrafter"/>
</dbReference>
<dbReference type="GO" id="GO:0042761">
    <property type="term" value="P:very long-chain fatty acid biosynthetic process"/>
    <property type="evidence" value="ECO:0007669"/>
    <property type="project" value="TreeGrafter"/>
</dbReference>
<comment type="subcellular location">
    <subcellularLocation>
        <location evidence="1">Membrane</location>
        <topology evidence="1">Multi-pass membrane protein</topology>
    </subcellularLocation>
</comment>
<feature type="transmembrane region" description="Helical" evidence="10">
    <location>
        <begin position="371"/>
        <end position="387"/>
    </location>
</feature>
<feature type="transmembrane region" description="Helical" evidence="10">
    <location>
        <begin position="148"/>
        <end position="170"/>
    </location>
</feature>
<keyword evidence="12" id="KW-1185">Reference proteome</keyword>
<evidence type="ECO:0000256" key="10">
    <source>
        <dbReference type="RuleBase" id="RU361115"/>
    </source>
</evidence>
<keyword evidence="4 10" id="KW-0812">Transmembrane</keyword>
<feature type="transmembrane region" description="Helical" evidence="10">
    <location>
        <begin position="182"/>
        <end position="200"/>
    </location>
</feature>
<protein>
    <recommendedName>
        <fullName evidence="10">Elongation of very long chain fatty acids protein</fullName>
        <ecNumber evidence="10">2.3.1.199</ecNumber>
    </recommendedName>
    <alternativeName>
        <fullName evidence="10">Very-long-chain 3-oxoacyl-CoA synthase</fullName>
    </alternativeName>
</protein>
<evidence type="ECO:0000256" key="7">
    <source>
        <dbReference type="ARBA" id="ARBA00023098"/>
    </source>
</evidence>
<reference evidence="11 12" key="1">
    <citation type="submission" date="2017-07" db="EMBL/GenBank/DDBJ databases">
        <authorList>
            <person name="Talla V."/>
            <person name="Backstrom N."/>
        </authorList>
    </citation>
    <scope>NUCLEOTIDE SEQUENCE [LARGE SCALE GENOMIC DNA]</scope>
</reference>
<keyword evidence="5 10" id="KW-0276">Fatty acid metabolism</keyword>
<comment type="caution">
    <text evidence="10">Lacks conserved residue(s) required for the propagation of feature annotation.</text>
</comment>
<keyword evidence="2 10" id="KW-0444">Lipid biosynthesis</keyword>
<evidence type="ECO:0000256" key="9">
    <source>
        <dbReference type="ARBA" id="ARBA00023160"/>
    </source>
</evidence>
<keyword evidence="8 10" id="KW-0472">Membrane</keyword>
<feature type="transmembrane region" description="Helical" evidence="10">
    <location>
        <begin position="124"/>
        <end position="142"/>
    </location>
</feature>
<accession>A0A5E4Q527</accession>
<gene>
    <name evidence="11" type="ORF">LSINAPIS_LOCUS5582</name>
</gene>
<dbReference type="InterPro" id="IPR002076">
    <property type="entry name" value="ELO_fam"/>
</dbReference>
<dbReference type="InterPro" id="IPR030457">
    <property type="entry name" value="ELO_CS"/>
</dbReference>
<evidence type="ECO:0000256" key="3">
    <source>
        <dbReference type="ARBA" id="ARBA00022679"/>
    </source>
</evidence>
<dbReference type="GO" id="GO:0030148">
    <property type="term" value="P:sphingolipid biosynthetic process"/>
    <property type="evidence" value="ECO:0007669"/>
    <property type="project" value="TreeGrafter"/>
</dbReference>
<keyword evidence="6 10" id="KW-1133">Transmembrane helix</keyword>
<dbReference type="EC" id="2.3.1.199" evidence="10"/>
<feature type="transmembrane region" description="Helical" evidence="10">
    <location>
        <begin position="462"/>
        <end position="484"/>
    </location>
</feature>
<dbReference type="EMBL" id="FZQP02001626">
    <property type="protein sequence ID" value="VVC93379.1"/>
    <property type="molecule type" value="Genomic_DNA"/>
</dbReference>
<organism evidence="11 12">
    <name type="scientific">Leptidea sinapis</name>
    <dbReference type="NCBI Taxonomy" id="189913"/>
    <lineage>
        <taxon>Eukaryota</taxon>
        <taxon>Metazoa</taxon>
        <taxon>Ecdysozoa</taxon>
        <taxon>Arthropoda</taxon>
        <taxon>Hexapoda</taxon>
        <taxon>Insecta</taxon>
        <taxon>Pterygota</taxon>
        <taxon>Neoptera</taxon>
        <taxon>Endopterygota</taxon>
        <taxon>Lepidoptera</taxon>
        <taxon>Glossata</taxon>
        <taxon>Ditrysia</taxon>
        <taxon>Papilionoidea</taxon>
        <taxon>Pieridae</taxon>
        <taxon>Dismorphiinae</taxon>
        <taxon>Leptidea</taxon>
    </lineage>
</organism>
<keyword evidence="7 10" id="KW-0443">Lipid metabolism</keyword>
<feature type="transmembrane region" description="Helical" evidence="10">
    <location>
        <begin position="399"/>
        <end position="418"/>
    </location>
</feature>
<name>A0A5E4Q527_9NEOP</name>
<evidence type="ECO:0000313" key="11">
    <source>
        <dbReference type="EMBL" id="VVC93379.1"/>
    </source>
</evidence>
<feature type="transmembrane region" description="Helical" evidence="10">
    <location>
        <begin position="12"/>
        <end position="29"/>
    </location>
</feature>
<keyword evidence="9 10" id="KW-0275">Fatty acid biosynthesis</keyword>